<dbReference type="EMBL" id="FWFX01000012">
    <property type="protein sequence ID" value="SLN64255.1"/>
    <property type="molecule type" value="Genomic_DNA"/>
</dbReference>
<gene>
    <name evidence="1" type="ORF">ROA7450_03396</name>
</gene>
<organism evidence="1 2">
    <name type="scientific">Roseovarius albus</name>
    <dbReference type="NCBI Taxonomy" id="1247867"/>
    <lineage>
        <taxon>Bacteria</taxon>
        <taxon>Pseudomonadati</taxon>
        <taxon>Pseudomonadota</taxon>
        <taxon>Alphaproteobacteria</taxon>
        <taxon>Rhodobacterales</taxon>
        <taxon>Roseobacteraceae</taxon>
        <taxon>Roseovarius</taxon>
    </lineage>
</organism>
<dbReference type="Proteomes" id="UP000193061">
    <property type="component" value="Unassembled WGS sequence"/>
</dbReference>
<evidence type="ECO:0000313" key="1">
    <source>
        <dbReference type="EMBL" id="SLN64255.1"/>
    </source>
</evidence>
<proteinExistence type="predicted"/>
<reference evidence="1 2" key="1">
    <citation type="submission" date="2017-03" db="EMBL/GenBank/DDBJ databases">
        <authorList>
            <person name="Afonso C.L."/>
            <person name="Miller P.J."/>
            <person name="Scott M.A."/>
            <person name="Spackman E."/>
            <person name="Goraichik I."/>
            <person name="Dimitrov K.M."/>
            <person name="Suarez D.L."/>
            <person name="Swayne D.E."/>
        </authorList>
    </citation>
    <scope>NUCLEOTIDE SEQUENCE [LARGE SCALE GENOMIC DNA]</scope>
    <source>
        <strain evidence="1 2">CECT 7450</strain>
    </source>
</reference>
<protein>
    <submittedName>
        <fullName evidence="1">Uncharacterized protein</fullName>
    </submittedName>
</protein>
<accession>A0A1X6ZXH7</accession>
<sequence length="316" mass="35279">MQLTEEGIEVGPIDGIMGSKTRSGIQELENTHPELNELPPISVSNASVYCRTIGLLRNSTVGWSSVNGFINLTTGREMPTSHVQRAKALIENVTTFYRDDLNVLIPQTIEVVISDSADEAAALAAAKLAIQGEHSDITDGFIEWCRGYGYCGKSYGGVLAISYAAASGFPRNDMHELIAHEIAHEIQAQYVGNFRARGEEHRVSHRGPNWLTEALAHALAKHIRNPHKHPKYDLKKANLRREYESERLKDFIYQSSAWEDDFQDYSVFAGLSLVAKASHHAVIKFWEKTPELGWEDAFQLAFGLTVDGFYQKFGNL</sequence>
<name>A0A1X6ZXH7_9RHOB</name>
<keyword evidence="2" id="KW-1185">Reference proteome</keyword>
<evidence type="ECO:0000313" key="2">
    <source>
        <dbReference type="Proteomes" id="UP000193061"/>
    </source>
</evidence>
<dbReference type="AlphaFoldDB" id="A0A1X6ZXH7"/>